<dbReference type="GO" id="GO:1990542">
    <property type="term" value="P:mitochondrial transmembrane transport"/>
    <property type="evidence" value="ECO:0007669"/>
    <property type="project" value="TreeGrafter"/>
</dbReference>
<evidence type="ECO:0000313" key="11">
    <source>
        <dbReference type="EMBL" id="PNY23243.1"/>
    </source>
</evidence>
<keyword evidence="4 10" id="KW-0812">Transmembrane</keyword>
<evidence type="ECO:0000256" key="6">
    <source>
        <dbReference type="ARBA" id="ARBA00022989"/>
    </source>
</evidence>
<dbReference type="STRING" id="45235.A0A2K3Q6X6"/>
<evidence type="ECO:0000313" key="12">
    <source>
        <dbReference type="Proteomes" id="UP000236621"/>
    </source>
</evidence>
<feature type="region of interest" description="Disordered" evidence="9">
    <location>
        <begin position="50"/>
        <end position="70"/>
    </location>
</feature>
<evidence type="ECO:0000256" key="4">
    <source>
        <dbReference type="ARBA" id="ARBA00022692"/>
    </source>
</evidence>
<evidence type="ECO:0000256" key="1">
    <source>
        <dbReference type="ARBA" id="ARBA00004225"/>
    </source>
</evidence>
<dbReference type="PANTHER" id="PTHR11153">
    <property type="entry name" value="SIDEROFLEXIN"/>
    <property type="match status" value="1"/>
</dbReference>
<reference evidence="11 12" key="1">
    <citation type="submission" date="2017-08" db="EMBL/GenBank/DDBJ databases">
        <title>Harnessing the power of phylogenomics to disentangle the directionality and signatures of interkingdom host jumping in the parasitic fungal genus Tolypocladium.</title>
        <authorList>
            <person name="Quandt C.A."/>
            <person name="Patterson W."/>
            <person name="Spatafora J.W."/>
        </authorList>
    </citation>
    <scope>NUCLEOTIDE SEQUENCE [LARGE SCALE GENOMIC DNA]</scope>
    <source>
        <strain evidence="11 12">CBS 113982</strain>
    </source>
</reference>
<organism evidence="11 12">
    <name type="scientific">Tolypocladium capitatum</name>
    <dbReference type="NCBI Taxonomy" id="45235"/>
    <lineage>
        <taxon>Eukaryota</taxon>
        <taxon>Fungi</taxon>
        <taxon>Dikarya</taxon>
        <taxon>Ascomycota</taxon>
        <taxon>Pezizomycotina</taxon>
        <taxon>Sordariomycetes</taxon>
        <taxon>Hypocreomycetidae</taxon>
        <taxon>Hypocreales</taxon>
        <taxon>Ophiocordycipitaceae</taxon>
        <taxon>Tolypocladium</taxon>
    </lineage>
</organism>
<feature type="transmembrane region" description="Helical" evidence="10">
    <location>
        <begin position="355"/>
        <end position="383"/>
    </location>
</feature>
<name>A0A2K3Q6X6_9HYPO</name>
<evidence type="ECO:0000256" key="9">
    <source>
        <dbReference type="SAM" id="MobiDB-lite"/>
    </source>
</evidence>
<dbReference type="GO" id="GO:0005743">
    <property type="term" value="C:mitochondrial inner membrane"/>
    <property type="evidence" value="ECO:0007669"/>
    <property type="project" value="TreeGrafter"/>
</dbReference>
<evidence type="ECO:0000256" key="5">
    <source>
        <dbReference type="ARBA" id="ARBA00022970"/>
    </source>
</evidence>
<evidence type="ECO:0000256" key="8">
    <source>
        <dbReference type="ARBA" id="ARBA00023136"/>
    </source>
</evidence>
<dbReference type="GO" id="GO:0006865">
    <property type="term" value="P:amino acid transport"/>
    <property type="evidence" value="ECO:0007669"/>
    <property type="project" value="UniProtKB-KW"/>
</dbReference>
<dbReference type="OrthoDB" id="6608471at2759"/>
<feature type="non-terminal residue" evidence="11">
    <location>
        <position position="1"/>
    </location>
</feature>
<dbReference type="Proteomes" id="UP000236621">
    <property type="component" value="Unassembled WGS sequence"/>
</dbReference>
<dbReference type="InterPro" id="IPR004686">
    <property type="entry name" value="Mtc"/>
</dbReference>
<proteinExistence type="inferred from homology"/>
<sequence length="414" mass="45013">ACEPSPPDTDQLQATTPAATFRASNAEVETWGTFRLHLRASRRHLVCPVDPQRSLRKPPSTMSSSLPGNRDLPVSQYDLSTYLGRVRHSIGITDPSTLFAGSSGLDRAKKLVTDYKTGKLEHMTPQLWQAKKIVDSTLHPDTGEPVFLPFRMSSFVITNLIVTVGMLQPGLGMAGTIGWQVANQSVNVAINSANANKSSPMTTAMLAKSYAVAVTASCSVALGLSKLVPRLRVSDGTRNILKRLVPFAAVASAGALNAYLMRRGEIETGIDVRPVLSDAEKLKLQEEGKSERDIPSLGRSQKAAKLAVYETAASRVFNSSPVMIIPPMILYYIQEKGAWYKNLMEKEWVRARPRMATTIPIGLNLGLIAATSFAVLPLALAVFPQQQQISAESLEEEFHNKGGNGGKVWFNRGL</sequence>
<comment type="similarity">
    <text evidence="2">Belongs to the sideroflexin family.</text>
</comment>
<dbReference type="GO" id="GO:0015075">
    <property type="term" value="F:monoatomic ion transmembrane transporter activity"/>
    <property type="evidence" value="ECO:0007669"/>
    <property type="project" value="InterPro"/>
</dbReference>
<evidence type="ECO:0000256" key="7">
    <source>
        <dbReference type="ARBA" id="ARBA00023128"/>
    </source>
</evidence>
<dbReference type="EMBL" id="NRSZ01001121">
    <property type="protein sequence ID" value="PNY23243.1"/>
    <property type="molecule type" value="Genomic_DNA"/>
</dbReference>
<comment type="subcellular location">
    <subcellularLocation>
        <location evidence="1">Mitochondrion membrane</location>
        <topology evidence="1">Multi-pass membrane protein</topology>
    </subcellularLocation>
</comment>
<evidence type="ECO:0000256" key="2">
    <source>
        <dbReference type="ARBA" id="ARBA00005974"/>
    </source>
</evidence>
<keyword evidence="6 10" id="KW-1133">Transmembrane helix</keyword>
<dbReference type="Pfam" id="PF03820">
    <property type="entry name" value="SFXNs"/>
    <property type="match status" value="1"/>
</dbReference>
<dbReference type="AlphaFoldDB" id="A0A2K3Q6X6"/>
<accession>A0A2K3Q6X6</accession>
<keyword evidence="12" id="KW-1185">Reference proteome</keyword>
<protein>
    <submittedName>
        <fullName evidence="11">Mitochondrial transport protein fsf1</fullName>
    </submittedName>
</protein>
<feature type="transmembrane region" description="Helical" evidence="10">
    <location>
        <begin position="210"/>
        <end position="228"/>
    </location>
</feature>
<comment type="caution">
    <text evidence="11">The sequence shown here is derived from an EMBL/GenBank/DDBJ whole genome shotgun (WGS) entry which is preliminary data.</text>
</comment>
<keyword evidence="5" id="KW-0029">Amino-acid transport</keyword>
<evidence type="ECO:0000256" key="3">
    <source>
        <dbReference type="ARBA" id="ARBA00022448"/>
    </source>
</evidence>
<keyword evidence="8 10" id="KW-0472">Membrane</keyword>
<dbReference type="PANTHER" id="PTHR11153:SF6">
    <property type="entry name" value="SIDEROFLEXIN-5"/>
    <property type="match status" value="1"/>
</dbReference>
<gene>
    <name evidence="11" type="ORF">TCAP_06807</name>
</gene>
<keyword evidence="3" id="KW-0813">Transport</keyword>
<keyword evidence="7" id="KW-0496">Mitochondrion</keyword>
<evidence type="ECO:0000256" key="10">
    <source>
        <dbReference type="SAM" id="Phobius"/>
    </source>
</evidence>